<dbReference type="Gene3D" id="2.40.30.10">
    <property type="entry name" value="Translation factors"/>
    <property type="match status" value="1"/>
</dbReference>
<dbReference type="PANTHER" id="PTHR43381">
    <property type="entry name" value="TRANSLATION INITIATION FACTOR IF-2-RELATED"/>
    <property type="match status" value="1"/>
</dbReference>
<keyword evidence="1" id="KW-0547">Nucleotide-binding</keyword>
<sequence>MLPSSIRHYHHFLAGLYSSALALGEPNHASSLNGDAAGLWNQPDSSTAETLLPDRDLYMTLLYRFAGSGLLALCYSAYVHHKEVKVALGVKLVAPDLDKAVAGSWLIVVGPDNDGEALLDEIMSDLTSLLDSVYKSGHGVCVQASMCKIPVSGINIGPVHKEDVMRAATMLDKAKELAVILCFDVPVDKHTEQLAEEIGHQSVQRFQFPQLLH</sequence>
<gene>
    <name evidence="3" type="ORF">EV702DRAFT_1228500</name>
</gene>
<organism evidence="3 4">
    <name type="scientific">Suillus placidus</name>
    <dbReference type="NCBI Taxonomy" id="48579"/>
    <lineage>
        <taxon>Eukaryota</taxon>
        <taxon>Fungi</taxon>
        <taxon>Dikarya</taxon>
        <taxon>Basidiomycota</taxon>
        <taxon>Agaricomycotina</taxon>
        <taxon>Agaricomycetes</taxon>
        <taxon>Agaricomycetidae</taxon>
        <taxon>Boletales</taxon>
        <taxon>Suillineae</taxon>
        <taxon>Suillaceae</taxon>
        <taxon>Suillus</taxon>
    </lineage>
</organism>
<keyword evidence="2" id="KW-0342">GTP-binding</keyword>
<dbReference type="EMBL" id="JABBWD010000025">
    <property type="protein sequence ID" value="KAG1776708.1"/>
    <property type="molecule type" value="Genomic_DNA"/>
</dbReference>
<evidence type="ECO:0000313" key="4">
    <source>
        <dbReference type="Proteomes" id="UP000714275"/>
    </source>
</evidence>
<dbReference type="GO" id="GO:0003743">
    <property type="term" value="F:translation initiation factor activity"/>
    <property type="evidence" value="ECO:0007669"/>
    <property type="project" value="TreeGrafter"/>
</dbReference>
<dbReference type="InterPro" id="IPR015760">
    <property type="entry name" value="TIF_IF2"/>
</dbReference>
<dbReference type="OrthoDB" id="4928at2759"/>
<dbReference type="GO" id="GO:0005525">
    <property type="term" value="F:GTP binding"/>
    <property type="evidence" value="ECO:0007669"/>
    <property type="project" value="UniProtKB-KW"/>
</dbReference>
<reference evidence="3" key="1">
    <citation type="journal article" date="2020" name="New Phytol.">
        <title>Comparative genomics reveals dynamic genome evolution in host specialist ectomycorrhizal fungi.</title>
        <authorList>
            <person name="Lofgren L.A."/>
            <person name="Nguyen N.H."/>
            <person name="Vilgalys R."/>
            <person name="Ruytinx J."/>
            <person name="Liao H.L."/>
            <person name="Branco S."/>
            <person name="Kuo A."/>
            <person name="LaButti K."/>
            <person name="Lipzen A."/>
            <person name="Andreopoulos W."/>
            <person name="Pangilinan J."/>
            <person name="Riley R."/>
            <person name="Hundley H."/>
            <person name="Na H."/>
            <person name="Barry K."/>
            <person name="Grigoriev I.V."/>
            <person name="Stajich J.E."/>
            <person name="Kennedy P.G."/>
        </authorList>
    </citation>
    <scope>NUCLEOTIDE SEQUENCE</scope>
    <source>
        <strain evidence="3">DOB743</strain>
    </source>
</reference>
<dbReference type="AlphaFoldDB" id="A0A9P6ZTY9"/>
<accession>A0A9P6ZTY9</accession>
<keyword evidence="4" id="KW-1185">Reference proteome</keyword>
<proteinExistence type="predicted"/>
<protein>
    <submittedName>
        <fullName evidence="3">Uncharacterized protein</fullName>
    </submittedName>
</protein>
<evidence type="ECO:0000313" key="3">
    <source>
        <dbReference type="EMBL" id="KAG1776708.1"/>
    </source>
</evidence>
<dbReference type="Gene3D" id="3.40.50.10050">
    <property type="entry name" value="Translation initiation factor IF- 2, domain 3"/>
    <property type="match status" value="1"/>
</dbReference>
<comment type="caution">
    <text evidence="3">The sequence shown here is derived from an EMBL/GenBank/DDBJ whole genome shotgun (WGS) entry which is preliminary data.</text>
</comment>
<evidence type="ECO:0000256" key="1">
    <source>
        <dbReference type="ARBA" id="ARBA00022741"/>
    </source>
</evidence>
<dbReference type="SUPFAM" id="SSF52156">
    <property type="entry name" value="Initiation factor IF2/eIF5b, domain 3"/>
    <property type="match status" value="1"/>
</dbReference>
<dbReference type="InterPro" id="IPR036925">
    <property type="entry name" value="TIF_IF2_dom3_sf"/>
</dbReference>
<dbReference type="GO" id="GO:0005739">
    <property type="term" value="C:mitochondrion"/>
    <property type="evidence" value="ECO:0007669"/>
    <property type="project" value="TreeGrafter"/>
</dbReference>
<evidence type="ECO:0000256" key="2">
    <source>
        <dbReference type="ARBA" id="ARBA00023134"/>
    </source>
</evidence>
<name>A0A9P6ZTY9_9AGAM</name>
<dbReference type="Proteomes" id="UP000714275">
    <property type="component" value="Unassembled WGS sequence"/>
</dbReference>
<dbReference type="PANTHER" id="PTHR43381:SF4">
    <property type="entry name" value="EUKARYOTIC TRANSLATION INITIATION FACTOR 5B"/>
    <property type="match status" value="1"/>
</dbReference>